<gene>
    <name evidence="1" type="ORF">ACFFNX_00440</name>
</gene>
<organism evidence="1 2">
    <name type="scientific">Actinoallomurus acaciae</name>
    <dbReference type="NCBI Taxonomy" id="502577"/>
    <lineage>
        <taxon>Bacteria</taxon>
        <taxon>Bacillati</taxon>
        <taxon>Actinomycetota</taxon>
        <taxon>Actinomycetes</taxon>
        <taxon>Streptosporangiales</taxon>
        <taxon>Thermomonosporaceae</taxon>
        <taxon>Actinoallomurus</taxon>
    </lineage>
</organism>
<sequence>MRITMDELEYDNSQRRLYRGIPYTGTAWEFYVNGEVMTEQTFHEGVPHGVSRAYRPGERIESERWHNYGRRNGRWRTWHENGRLAEELIYERGHIVSRGAWTEDGRPIDD</sequence>
<dbReference type="Proteomes" id="UP001589627">
    <property type="component" value="Unassembled WGS sequence"/>
</dbReference>
<keyword evidence="2" id="KW-1185">Reference proteome</keyword>
<dbReference type="RefSeq" id="WP_378193248.1">
    <property type="nucleotide sequence ID" value="NZ_JBHLZP010000001.1"/>
</dbReference>
<evidence type="ECO:0000313" key="1">
    <source>
        <dbReference type="EMBL" id="MFB9830675.1"/>
    </source>
</evidence>
<dbReference type="EMBL" id="JBHLZP010000001">
    <property type="protein sequence ID" value="MFB9830675.1"/>
    <property type="molecule type" value="Genomic_DNA"/>
</dbReference>
<dbReference type="Gene3D" id="2.20.110.10">
    <property type="entry name" value="Histone H3 K4-specific methyltransferase SET7/9 N-terminal domain"/>
    <property type="match status" value="1"/>
</dbReference>
<dbReference type="SUPFAM" id="SSF82185">
    <property type="entry name" value="Histone H3 K4-specific methyltransferase SET7/9 N-terminal domain"/>
    <property type="match status" value="1"/>
</dbReference>
<protein>
    <submittedName>
        <fullName evidence="1">Toxin-antitoxin system YwqK family antitoxin</fullName>
    </submittedName>
</protein>
<reference evidence="1 2" key="1">
    <citation type="submission" date="2024-09" db="EMBL/GenBank/DDBJ databases">
        <authorList>
            <person name="Sun Q."/>
            <person name="Mori K."/>
        </authorList>
    </citation>
    <scope>NUCLEOTIDE SEQUENCE [LARGE SCALE GENOMIC DNA]</scope>
    <source>
        <strain evidence="1 2">TBRC 0563</strain>
    </source>
</reference>
<name>A0ABV5Y6N9_9ACTN</name>
<accession>A0ABV5Y6N9</accession>
<comment type="caution">
    <text evidence="1">The sequence shown here is derived from an EMBL/GenBank/DDBJ whole genome shotgun (WGS) entry which is preliminary data.</text>
</comment>
<proteinExistence type="predicted"/>
<evidence type="ECO:0000313" key="2">
    <source>
        <dbReference type="Proteomes" id="UP001589627"/>
    </source>
</evidence>